<dbReference type="SUPFAM" id="SSF52266">
    <property type="entry name" value="SGNH hydrolase"/>
    <property type="match status" value="1"/>
</dbReference>
<dbReference type="PANTHER" id="PTHR22835:SF476">
    <property type="entry name" value="OS06G0160200 PROTEIN"/>
    <property type="match status" value="1"/>
</dbReference>
<evidence type="ECO:0000313" key="7">
    <source>
        <dbReference type="Proteomes" id="UP000652761"/>
    </source>
</evidence>
<dbReference type="InterPro" id="IPR035669">
    <property type="entry name" value="SGNH_plant_lipase-like"/>
</dbReference>
<sequence length="423" mass="45182">MGSNSKPPPSRAGGPRAYATAAAAVWVLVFAMHGVPGAAKCEFKAIFNFGDSNSDTGGFWAAFPAEAGPFGMTYFRKPAGRAADGRLAIDFLAQALGIPFLSPYLQSIGSSYKHGANYATLASTVLLPNTSLFVTGISPFSLAIQLNQMRQFKARVLELSPIKGSILPPKDVFGRSLYTLDIGQNDFTSNLASIGIEGVKQYLPQVAGTISWTIKELYALGGRTFLVMNLAPVGCYPALLAELPHNSSDLDEYGCMVSYNDAVADYNDMLRETLRQTGGALPGAAVVYVDTHAVKLELFRHPTDHGESCAPQPPHLPLSSSDNIYDDAKTRRRKGLLYGTRACCGHGGGAHNFDPRVYCGNSKVIDGANVTAAACADPQNYVSWDGIHATEAANKLVAWAIVNGSYSEPRFPLSNFCDLKPIG</sequence>
<keyword evidence="7" id="KW-1185">Reference proteome</keyword>
<evidence type="ECO:0008006" key="8">
    <source>
        <dbReference type="Google" id="ProtNLM"/>
    </source>
</evidence>
<feature type="transmembrane region" description="Helical" evidence="5">
    <location>
        <begin position="125"/>
        <end position="146"/>
    </location>
</feature>
<protein>
    <recommendedName>
        <fullName evidence="8">GDSL esterase/lipase</fullName>
    </recommendedName>
</protein>
<proteinExistence type="inferred from homology"/>
<dbReference type="AlphaFoldDB" id="A0A843TV87"/>
<reference evidence="6" key="1">
    <citation type="submission" date="2017-07" db="EMBL/GenBank/DDBJ databases">
        <title>Taro Niue Genome Assembly and Annotation.</title>
        <authorList>
            <person name="Atibalentja N."/>
            <person name="Keating K."/>
            <person name="Fields C.J."/>
        </authorList>
    </citation>
    <scope>NUCLEOTIDE SEQUENCE</scope>
    <source>
        <strain evidence="6">Niue_2</strain>
        <tissue evidence="6">Leaf</tissue>
    </source>
</reference>
<evidence type="ECO:0000313" key="6">
    <source>
        <dbReference type="EMBL" id="MQL75151.1"/>
    </source>
</evidence>
<dbReference type="InterPro" id="IPR001087">
    <property type="entry name" value="GDSL"/>
</dbReference>
<comment type="caution">
    <text evidence="6">The sequence shown here is derived from an EMBL/GenBank/DDBJ whole genome shotgun (WGS) entry which is preliminary data.</text>
</comment>
<dbReference type="Pfam" id="PF00657">
    <property type="entry name" value="Lipase_GDSL"/>
    <property type="match status" value="1"/>
</dbReference>
<evidence type="ECO:0000256" key="1">
    <source>
        <dbReference type="ARBA" id="ARBA00008668"/>
    </source>
</evidence>
<keyword evidence="3" id="KW-0378">Hydrolase</keyword>
<evidence type="ECO:0000256" key="4">
    <source>
        <dbReference type="ARBA" id="ARBA00023180"/>
    </source>
</evidence>
<dbReference type="EMBL" id="NMUH01000238">
    <property type="protein sequence ID" value="MQL75151.1"/>
    <property type="molecule type" value="Genomic_DNA"/>
</dbReference>
<organism evidence="6 7">
    <name type="scientific">Colocasia esculenta</name>
    <name type="common">Wild taro</name>
    <name type="synonym">Arum esculentum</name>
    <dbReference type="NCBI Taxonomy" id="4460"/>
    <lineage>
        <taxon>Eukaryota</taxon>
        <taxon>Viridiplantae</taxon>
        <taxon>Streptophyta</taxon>
        <taxon>Embryophyta</taxon>
        <taxon>Tracheophyta</taxon>
        <taxon>Spermatophyta</taxon>
        <taxon>Magnoliopsida</taxon>
        <taxon>Liliopsida</taxon>
        <taxon>Araceae</taxon>
        <taxon>Aroideae</taxon>
        <taxon>Colocasieae</taxon>
        <taxon>Colocasia</taxon>
    </lineage>
</organism>
<keyword evidence="4" id="KW-0325">Glycoprotein</keyword>
<dbReference type="PANTHER" id="PTHR22835">
    <property type="entry name" value="ZINC FINGER FYVE DOMAIN CONTAINING PROTEIN"/>
    <property type="match status" value="1"/>
</dbReference>
<keyword evidence="5" id="KW-0472">Membrane</keyword>
<dbReference type="GO" id="GO:0016788">
    <property type="term" value="F:hydrolase activity, acting on ester bonds"/>
    <property type="evidence" value="ECO:0007669"/>
    <property type="project" value="InterPro"/>
</dbReference>
<evidence type="ECO:0000256" key="5">
    <source>
        <dbReference type="SAM" id="Phobius"/>
    </source>
</evidence>
<keyword evidence="2" id="KW-0732">Signal</keyword>
<evidence type="ECO:0000256" key="3">
    <source>
        <dbReference type="ARBA" id="ARBA00022801"/>
    </source>
</evidence>
<dbReference type="Gene3D" id="3.40.50.1110">
    <property type="entry name" value="SGNH hydrolase"/>
    <property type="match status" value="1"/>
</dbReference>
<dbReference type="CDD" id="cd01837">
    <property type="entry name" value="SGNH_plant_lipase_like"/>
    <property type="match status" value="1"/>
</dbReference>
<keyword evidence="5" id="KW-0812">Transmembrane</keyword>
<comment type="similarity">
    <text evidence="1">Belongs to the 'GDSL' lipolytic enzyme family.</text>
</comment>
<dbReference type="InterPro" id="IPR036514">
    <property type="entry name" value="SGNH_hydro_sf"/>
</dbReference>
<keyword evidence="5" id="KW-1133">Transmembrane helix</keyword>
<dbReference type="OrthoDB" id="1600564at2759"/>
<dbReference type="Proteomes" id="UP000652761">
    <property type="component" value="Unassembled WGS sequence"/>
</dbReference>
<gene>
    <name evidence="6" type="ORF">Taro_007526</name>
</gene>
<accession>A0A843TV87</accession>
<evidence type="ECO:0000256" key="2">
    <source>
        <dbReference type="ARBA" id="ARBA00022729"/>
    </source>
</evidence>
<name>A0A843TV87_COLES</name>